<protein>
    <submittedName>
        <fullName evidence="2">Uncharacterized protein</fullName>
    </submittedName>
</protein>
<dbReference type="AlphaFoldDB" id="A0AAE1CXS8"/>
<feature type="compositionally biased region" description="Basic and acidic residues" evidence="1">
    <location>
        <begin position="626"/>
        <end position="635"/>
    </location>
</feature>
<feature type="region of interest" description="Disordered" evidence="1">
    <location>
        <begin position="576"/>
        <end position="596"/>
    </location>
</feature>
<keyword evidence="3" id="KW-1185">Reference proteome</keyword>
<dbReference type="EMBL" id="JAWDGP010006299">
    <property type="protein sequence ID" value="KAK3743646.1"/>
    <property type="molecule type" value="Genomic_DNA"/>
</dbReference>
<feature type="region of interest" description="Disordered" evidence="1">
    <location>
        <begin position="610"/>
        <end position="635"/>
    </location>
</feature>
<dbReference type="Proteomes" id="UP001283361">
    <property type="component" value="Unassembled WGS sequence"/>
</dbReference>
<sequence>MPKSKEVTNHPCHLLSLPSAKRFWCRHCMSVFEDAITRWRHSRTCRYGVVNNFMKRRELEAKALQNTTVLNPVEARVEQSIQMADLATGARTVHIKDENGIEILTTPEDFTCFICHKKFQSMDEMRHHVKFPCNASKIVTSRVPHPKNSVPVFIESMPSRHSWDQTQGIEIHQPVASYIPEQNQQQQQHVFDQHLQAGGSVEVQMQDSGIERSFTTPAVSYDAATGVGTSAVPVDQEEQKNLTPTTIYVNEKGETVIEVENLDLSSDGGELSLAHLLTQLSQQGIVFDKSRSASLQAQDFVLETGREQQQSQVYEVENQNHVNVQQDPHNISQVRSEVMVESESLVVTPAKEEEEEEGQPTAEDAANTLAQLAGFRGYIQKQHQEAGPGSIIQQSQGPQTVEMIQLSQNGSADAVASALPVAQTVQAYQYANPVTIQYTYPTSHSAAVVSDQRQQQEHAHNHHIVGAQHMTLQEVLTAGSATQLYIEAEPETVNQEAEVKPSELSELESVRYIVDPVTGHQVMQQIQDDCLTEDHESSAQPSSEVLYVSAQDDSTKLHHVNSHAEDVARHPVVMTSESNASQSGMELNSTTSAEPSTITVASGEELVPMEVEQEPSHQQEGTNNASDDKSRAEDSFPVHTVSLQEVASGNQSESDNVSFHTQPTVAVLDSSETEKVVTTLSSVQVTQCVSVGNIQTIAADQADLQLVSVNTASTDPGSDSHSVADITNYHQGTIPQVDADGVDNELQDTTLVLQSERQHQEPHTQGIQGHYEVVTCHDLEEDIPAIPVGVVPVNVVNMAASTYPGHSHKTELGAETSVERNILAEAHAVEESQPSEELGDPHHCVSMSEIAADNVVTDPHSVTETDLGVTVAEASVGAGEQEFVELQEGQQHQQQAGMSTMFVVTSTGIQPVPRHNP</sequence>
<organism evidence="2 3">
    <name type="scientific">Elysia crispata</name>
    <name type="common">lettuce slug</name>
    <dbReference type="NCBI Taxonomy" id="231223"/>
    <lineage>
        <taxon>Eukaryota</taxon>
        <taxon>Metazoa</taxon>
        <taxon>Spiralia</taxon>
        <taxon>Lophotrochozoa</taxon>
        <taxon>Mollusca</taxon>
        <taxon>Gastropoda</taxon>
        <taxon>Heterobranchia</taxon>
        <taxon>Euthyneura</taxon>
        <taxon>Panpulmonata</taxon>
        <taxon>Sacoglossa</taxon>
        <taxon>Placobranchoidea</taxon>
        <taxon>Plakobranchidae</taxon>
        <taxon>Elysia</taxon>
    </lineage>
</organism>
<evidence type="ECO:0000313" key="3">
    <source>
        <dbReference type="Proteomes" id="UP001283361"/>
    </source>
</evidence>
<feature type="compositionally biased region" description="Polar residues" evidence="1">
    <location>
        <begin position="616"/>
        <end position="625"/>
    </location>
</feature>
<gene>
    <name evidence="2" type="ORF">RRG08_030768</name>
</gene>
<evidence type="ECO:0000256" key="1">
    <source>
        <dbReference type="SAM" id="MobiDB-lite"/>
    </source>
</evidence>
<accession>A0AAE1CXS8</accession>
<reference evidence="2" key="1">
    <citation type="journal article" date="2023" name="G3 (Bethesda)">
        <title>A reference genome for the long-term kleptoplast-retaining sea slug Elysia crispata morphotype clarki.</title>
        <authorList>
            <person name="Eastman K.E."/>
            <person name="Pendleton A.L."/>
            <person name="Shaikh M.A."/>
            <person name="Suttiyut T."/>
            <person name="Ogas R."/>
            <person name="Tomko P."/>
            <person name="Gavelis G."/>
            <person name="Widhalm J.R."/>
            <person name="Wisecaver J.H."/>
        </authorList>
    </citation>
    <scope>NUCLEOTIDE SEQUENCE</scope>
    <source>
        <strain evidence="2">ECLA1</strain>
    </source>
</reference>
<proteinExistence type="predicted"/>
<evidence type="ECO:0000313" key="2">
    <source>
        <dbReference type="EMBL" id="KAK3743646.1"/>
    </source>
</evidence>
<comment type="caution">
    <text evidence="2">The sequence shown here is derived from an EMBL/GenBank/DDBJ whole genome shotgun (WGS) entry which is preliminary data.</text>
</comment>
<name>A0AAE1CXS8_9GAST</name>